<dbReference type="AlphaFoldDB" id="A0A8B6DL63"/>
<name>A0A8B6DL63_MYTGA</name>
<evidence type="ECO:0008006" key="3">
    <source>
        <dbReference type="Google" id="ProtNLM"/>
    </source>
</evidence>
<evidence type="ECO:0000313" key="1">
    <source>
        <dbReference type="EMBL" id="VDI20356.1"/>
    </source>
</evidence>
<dbReference type="OrthoDB" id="5982457at2759"/>
<evidence type="ECO:0000313" key="2">
    <source>
        <dbReference type="Proteomes" id="UP000596742"/>
    </source>
</evidence>
<dbReference type="Proteomes" id="UP000596742">
    <property type="component" value="Unassembled WGS sequence"/>
</dbReference>
<comment type="caution">
    <text evidence="1">The sequence shown here is derived from an EMBL/GenBank/DDBJ whole genome shotgun (WGS) entry which is preliminary data.</text>
</comment>
<organism evidence="1 2">
    <name type="scientific">Mytilus galloprovincialis</name>
    <name type="common">Mediterranean mussel</name>
    <dbReference type="NCBI Taxonomy" id="29158"/>
    <lineage>
        <taxon>Eukaryota</taxon>
        <taxon>Metazoa</taxon>
        <taxon>Spiralia</taxon>
        <taxon>Lophotrochozoa</taxon>
        <taxon>Mollusca</taxon>
        <taxon>Bivalvia</taxon>
        <taxon>Autobranchia</taxon>
        <taxon>Pteriomorphia</taxon>
        <taxon>Mytilida</taxon>
        <taxon>Mytiloidea</taxon>
        <taxon>Mytilidae</taxon>
        <taxon>Mytilinae</taxon>
        <taxon>Mytilus</taxon>
    </lineage>
</organism>
<protein>
    <recommendedName>
        <fullName evidence="3">Integrase zinc-binding domain-containing protein</fullName>
    </recommendedName>
</protein>
<keyword evidence="2" id="KW-1185">Reference proteome</keyword>
<dbReference type="EMBL" id="UYJE01003577">
    <property type="protein sequence ID" value="VDI20356.1"/>
    <property type="molecule type" value="Genomic_DNA"/>
</dbReference>
<sequence>AELEHAKLLWIKSVQKRCSGDVMMIAIKENKRLNLVSLIILHQENVIMCIGRLGAAQLSEGAKTPILLPKKNKVTELFIERMHRKYFHVGVSQTLSAMRQTYWIPQGHSEEK</sequence>
<reference evidence="1" key="1">
    <citation type="submission" date="2018-11" db="EMBL/GenBank/DDBJ databases">
        <authorList>
            <person name="Alioto T."/>
            <person name="Alioto T."/>
        </authorList>
    </citation>
    <scope>NUCLEOTIDE SEQUENCE</scope>
</reference>
<dbReference type="PANTHER" id="PTHR47331">
    <property type="entry name" value="PHD-TYPE DOMAIN-CONTAINING PROTEIN"/>
    <property type="match status" value="1"/>
</dbReference>
<gene>
    <name evidence="1" type="ORF">MGAL_10B025291</name>
</gene>
<proteinExistence type="predicted"/>
<feature type="non-terminal residue" evidence="1">
    <location>
        <position position="1"/>
    </location>
</feature>
<accession>A0A8B6DL63</accession>